<feature type="compositionally biased region" description="Low complexity" evidence="1">
    <location>
        <begin position="25"/>
        <end position="41"/>
    </location>
</feature>
<name>A0A0L0F6I2_9EUKA</name>
<protein>
    <submittedName>
        <fullName evidence="2">Uncharacterized protein</fullName>
    </submittedName>
</protein>
<dbReference type="EMBL" id="KQ247202">
    <property type="protein sequence ID" value="KNC72347.1"/>
    <property type="molecule type" value="Genomic_DNA"/>
</dbReference>
<evidence type="ECO:0000313" key="3">
    <source>
        <dbReference type="Proteomes" id="UP000054560"/>
    </source>
</evidence>
<dbReference type="RefSeq" id="XP_014146249.1">
    <property type="nucleotide sequence ID" value="XM_014290774.1"/>
</dbReference>
<accession>A0A0L0F6I2</accession>
<keyword evidence="3" id="KW-1185">Reference proteome</keyword>
<feature type="non-terminal residue" evidence="2">
    <location>
        <position position="1"/>
    </location>
</feature>
<reference evidence="2 3" key="1">
    <citation type="submission" date="2011-02" db="EMBL/GenBank/DDBJ databases">
        <title>The Genome Sequence of Sphaeroforma arctica JP610.</title>
        <authorList>
            <consortium name="The Broad Institute Genome Sequencing Platform"/>
            <person name="Russ C."/>
            <person name="Cuomo C."/>
            <person name="Young S.K."/>
            <person name="Zeng Q."/>
            <person name="Gargeya S."/>
            <person name="Alvarado L."/>
            <person name="Berlin A."/>
            <person name="Chapman S.B."/>
            <person name="Chen Z."/>
            <person name="Freedman E."/>
            <person name="Gellesch M."/>
            <person name="Goldberg J."/>
            <person name="Griggs A."/>
            <person name="Gujja S."/>
            <person name="Heilman E."/>
            <person name="Heiman D."/>
            <person name="Howarth C."/>
            <person name="Mehta T."/>
            <person name="Neiman D."/>
            <person name="Pearson M."/>
            <person name="Roberts A."/>
            <person name="Saif S."/>
            <person name="Shea T."/>
            <person name="Shenoy N."/>
            <person name="Sisk P."/>
            <person name="Stolte C."/>
            <person name="Sykes S."/>
            <person name="White J."/>
            <person name="Yandava C."/>
            <person name="Burger G."/>
            <person name="Gray M.W."/>
            <person name="Holland P.W.H."/>
            <person name="King N."/>
            <person name="Lang F.B.F."/>
            <person name="Roger A.J."/>
            <person name="Ruiz-Trillo I."/>
            <person name="Haas B."/>
            <person name="Nusbaum C."/>
            <person name="Birren B."/>
        </authorList>
    </citation>
    <scope>NUCLEOTIDE SEQUENCE [LARGE SCALE GENOMIC DNA]</scope>
    <source>
        <strain evidence="2 3">JP610</strain>
    </source>
</reference>
<dbReference type="GeneID" id="25915603"/>
<organism evidence="2 3">
    <name type="scientific">Sphaeroforma arctica JP610</name>
    <dbReference type="NCBI Taxonomy" id="667725"/>
    <lineage>
        <taxon>Eukaryota</taxon>
        <taxon>Ichthyosporea</taxon>
        <taxon>Ichthyophonida</taxon>
        <taxon>Sphaeroforma</taxon>
    </lineage>
</organism>
<feature type="region of interest" description="Disordered" evidence="1">
    <location>
        <begin position="1"/>
        <end position="63"/>
    </location>
</feature>
<dbReference type="AlphaFoldDB" id="A0A0L0F6I2"/>
<sequence>EDRLAREAKKRGQARHQVPSGADPNATITGVNATTAATTVGSDGPSDDPIAASKDFMTRLQEA</sequence>
<gene>
    <name evidence="2" type="ORF">SARC_15099</name>
</gene>
<evidence type="ECO:0000313" key="2">
    <source>
        <dbReference type="EMBL" id="KNC72347.1"/>
    </source>
</evidence>
<proteinExistence type="predicted"/>
<evidence type="ECO:0000256" key="1">
    <source>
        <dbReference type="SAM" id="MobiDB-lite"/>
    </source>
</evidence>
<feature type="non-terminal residue" evidence="2">
    <location>
        <position position="63"/>
    </location>
</feature>
<dbReference type="Proteomes" id="UP000054560">
    <property type="component" value="Unassembled WGS sequence"/>
</dbReference>